<evidence type="ECO:0000313" key="4">
    <source>
        <dbReference type="Proteomes" id="UP000574390"/>
    </source>
</evidence>
<sequence length="176" mass="19353">MLHRGGKHVRGFDTRRASNGNLVRVPQSPDIQISPEISLLAYFPSVVALKNSGPPADGVASEPYEGEYTVTYGAPSFLSMKATVNSDEKTIRIAFVCEHEVHDEELKYKVWGGGGRFSLDTKDGSVYYGHMIHKFAQLCPKFGNGREAVAPDLGHLDGDANFMETTVAGMRIFEWS</sequence>
<name>A0A7J6R067_PEROL</name>
<dbReference type="EMBL" id="JABANO010030523">
    <property type="protein sequence ID" value="KAF4711730.1"/>
    <property type="molecule type" value="Genomic_DNA"/>
</dbReference>
<dbReference type="OMA" id="MIHITPL"/>
<comment type="caution">
    <text evidence="2">The sequence shown here is derived from an EMBL/GenBank/DDBJ whole genome shotgun (WGS) entry which is preliminary data.</text>
</comment>
<dbReference type="EMBL" id="JABANM010026267">
    <property type="protein sequence ID" value="KAF4713256.1"/>
    <property type="molecule type" value="Genomic_DNA"/>
</dbReference>
<dbReference type="Proteomes" id="UP000574390">
    <property type="component" value="Unassembled WGS sequence"/>
</dbReference>
<keyword evidence="3" id="KW-1185">Reference proteome</keyword>
<protein>
    <submittedName>
        <fullName evidence="2">Uncharacterized protein</fullName>
    </submittedName>
</protein>
<accession>A0A7J6R067</accession>
<evidence type="ECO:0000313" key="1">
    <source>
        <dbReference type="EMBL" id="KAF4711730.1"/>
    </source>
</evidence>
<evidence type="ECO:0000313" key="3">
    <source>
        <dbReference type="Proteomes" id="UP000553632"/>
    </source>
</evidence>
<dbReference type="Proteomes" id="UP000553632">
    <property type="component" value="Unassembled WGS sequence"/>
</dbReference>
<organism evidence="2 4">
    <name type="scientific">Perkinsus olseni</name>
    <name type="common">Perkinsus atlanticus</name>
    <dbReference type="NCBI Taxonomy" id="32597"/>
    <lineage>
        <taxon>Eukaryota</taxon>
        <taxon>Sar</taxon>
        <taxon>Alveolata</taxon>
        <taxon>Perkinsozoa</taxon>
        <taxon>Perkinsea</taxon>
        <taxon>Perkinsida</taxon>
        <taxon>Perkinsidae</taxon>
        <taxon>Perkinsus</taxon>
    </lineage>
</organism>
<gene>
    <name evidence="2" type="ORF">FOZ62_023487</name>
    <name evidence="1" type="ORF">FOZ63_027899</name>
</gene>
<evidence type="ECO:0000313" key="2">
    <source>
        <dbReference type="EMBL" id="KAF4713256.1"/>
    </source>
</evidence>
<dbReference type="AlphaFoldDB" id="A0A7J6R067"/>
<proteinExistence type="predicted"/>
<reference evidence="3 4" key="1">
    <citation type="submission" date="2020-04" db="EMBL/GenBank/DDBJ databases">
        <title>Perkinsus olseni comparative genomics.</title>
        <authorList>
            <person name="Bogema D.R."/>
        </authorList>
    </citation>
    <scope>NUCLEOTIDE SEQUENCE [LARGE SCALE GENOMIC DNA]</scope>
    <source>
        <strain evidence="2">ATCC PRA-205</strain>
        <strain evidence="1 3">ATCC PRA-207</strain>
    </source>
</reference>